<comment type="similarity">
    <text evidence="1">Belongs to the CFA/CMAS family.</text>
</comment>
<organism evidence="6 7">
    <name type="scientific">Rhodococcus tibetensis</name>
    <dbReference type="NCBI Taxonomy" id="2965064"/>
    <lineage>
        <taxon>Bacteria</taxon>
        <taxon>Bacillati</taxon>
        <taxon>Actinomycetota</taxon>
        <taxon>Actinomycetes</taxon>
        <taxon>Mycobacteriales</taxon>
        <taxon>Nocardiaceae</taxon>
        <taxon>Rhodococcus</taxon>
    </lineage>
</organism>
<keyword evidence="3" id="KW-0808">Transferase</keyword>
<keyword evidence="5" id="KW-0443">Lipid metabolism</keyword>
<evidence type="ECO:0000256" key="2">
    <source>
        <dbReference type="ARBA" id="ARBA00022603"/>
    </source>
</evidence>
<dbReference type="NCBIfam" id="NF040660">
    <property type="entry name" value="mycolic_MTase"/>
    <property type="match status" value="1"/>
</dbReference>
<name>A0ABT1QDK7_9NOCA</name>
<dbReference type="PANTHER" id="PTHR43667">
    <property type="entry name" value="CYCLOPROPANE-FATTY-ACYL-PHOSPHOLIPID SYNTHASE"/>
    <property type="match status" value="1"/>
</dbReference>
<sequence>MSQAALKPFYRQVQSHYDLSDDFFALFLDPTMTYSCAYFEREDMTLEEAQRAKIDLSLGKCDLRPGMTLLDIGCGWGGAMLRAMEKYDVNVEGLTLSRNQYDHVSRMLADNAGPRTGRVHLRGWEEYHEKVDRIVSIGAFEHFRRERYDVFFSNCYDMLPDDGRMLLHTIIGHPLSALKEMGIPVTRENALFHIFIKRQIFPGGQLPQPQWIKEAVDKAHFRVERIQSLQQHYVRTLEHWADALTARRAEAIELSSPEMYERFMKYLLGSAAHFRSGHIDVMQFTLVK</sequence>
<dbReference type="SUPFAM" id="SSF53335">
    <property type="entry name" value="S-adenosyl-L-methionine-dependent methyltransferases"/>
    <property type="match status" value="1"/>
</dbReference>
<evidence type="ECO:0000256" key="3">
    <source>
        <dbReference type="ARBA" id="ARBA00022679"/>
    </source>
</evidence>
<reference evidence="6 7" key="1">
    <citation type="submission" date="2022-07" db="EMBL/GenBank/DDBJ databases">
        <title>Degradation activity of malathion, p-nitrophenol and potential low-temperature adaptation strategy of Rhodococcus sp. FXJ9.536.</title>
        <authorList>
            <person name="Huang J."/>
            <person name="Huang Y."/>
        </authorList>
    </citation>
    <scope>NUCLEOTIDE SEQUENCE [LARGE SCALE GENOMIC DNA]</scope>
    <source>
        <strain evidence="6 7">FXJ9.536</strain>
    </source>
</reference>
<evidence type="ECO:0000313" key="7">
    <source>
        <dbReference type="Proteomes" id="UP001524501"/>
    </source>
</evidence>
<proteinExistence type="inferred from homology"/>
<accession>A0ABT1QDK7</accession>
<protein>
    <submittedName>
        <fullName evidence="6">Cyclopropane mycolic acid synthase family methyltransferase</fullName>
    </submittedName>
</protein>
<evidence type="ECO:0000256" key="1">
    <source>
        <dbReference type="ARBA" id="ARBA00010815"/>
    </source>
</evidence>
<evidence type="ECO:0000313" key="6">
    <source>
        <dbReference type="EMBL" id="MCQ4120364.1"/>
    </source>
</evidence>
<dbReference type="Pfam" id="PF02353">
    <property type="entry name" value="CMAS"/>
    <property type="match status" value="1"/>
</dbReference>
<keyword evidence="7" id="KW-1185">Reference proteome</keyword>
<keyword evidence="2 6" id="KW-0489">Methyltransferase</keyword>
<dbReference type="InterPro" id="IPR003333">
    <property type="entry name" value="CMAS"/>
</dbReference>
<dbReference type="InterPro" id="IPR050723">
    <property type="entry name" value="CFA/CMAS"/>
</dbReference>
<dbReference type="InterPro" id="IPR029063">
    <property type="entry name" value="SAM-dependent_MTases_sf"/>
</dbReference>
<dbReference type="EMBL" id="JANFQF010000011">
    <property type="protein sequence ID" value="MCQ4120364.1"/>
    <property type="molecule type" value="Genomic_DNA"/>
</dbReference>
<dbReference type="PANTHER" id="PTHR43667:SF1">
    <property type="entry name" value="CYCLOPROPANE-FATTY-ACYL-PHOSPHOLIPID SYNTHASE"/>
    <property type="match status" value="1"/>
</dbReference>
<gene>
    <name evidence="6" type="ORF">NOF53_14485</name>
</gene>
<keyword evidence="4" id="KW-0949">S-adenosyl-L-methionine</keyword>
<dbReference type="InterPro" id="IPR047672">
    <property type="entry name" value="CMAS_actinobact"/>
</dbReference>
<dbReference type="PIRSF" id="PIRSF003085">
    <property type="entry name" value="CMAS"/>
    <property type="match status" value="1"/>
</dbReference>
<evidence type="ECO:0000256" key="4">
    <source>
        <dbReference type="ARBA" id="ARBA00022691"/>
    </source>
</evidence>
<dbReference type="Gene3D" id="3.40.50.150">
    <property type="entry name" value="Vaccinia Virus protein VP39"/>
    <property type="match status" value="1"/>
</dbReference>
<dbReference type="CDD" id="cd02440">
    <property type="entry name" value="AdoMet_MTases"/>
    <property type="match status" value="1"/>
</dbReference>
<dbReference type="Proteomes" id="UP001524501">
    <property type="component" value="Unassembled WGS sequence"/>
</dbReference>
<dbReference type="GO" id="GO:0032259">
    <property type="term" value="P:methylation"/>
    <property type="evidence" value="ECO:0007669"/>
    <property type="project" value="UniProtKB-KW"/>
</dbReference>
<dbReference type="RefSeq" id="WP_255969575.1">
    <property type="nucleotide sequence ID" value="NZ_JANFQF010000011.1"/>
</dbReference>
<comment type="caution">
    <text evidence="6">The sequence shown here is derived from an EMBL/GenBank/DDBJ whole genome shotgun (WGS) entry which is preliminary data.</text>
</comment>
<evidence type="ECO:0000256" key="5">
    <source>
        <dbReference type="ARBA" id="ARBA00023098"/>
    </source>
</evidence>
<dbReference type="GO" id="GO:0008168">
    <property type="term" value="F:methyltransferase activity"/>
    <property type="evidence" value="ECO:0007669"/>
    <property type="project" value="UniProtKB-KW"/>
</dbReference>